<name>A0ACA9Y941_9ASCO</name>
<proteinExistence type="predicted"/>
<accession>A0ACA9Y941</accession>
<gene>
    <name evidence="1" type="ORF">CLIB1444_05S07338</name>
</gene>
<evidence type="ECO:0000313" key="1">
    <source>
        <dbReference type="EMBL" id="CAH6721269.1"/>
    </source>
</evidence>
<protein>
    <submittedName>
        <fullName evidence="1">Uncharacterized protein</fullName>
    </submittedName>
</protein>
<comment type="caution">
    <text evidence="1">The sequence shown here is derived from an EMBL/GenBank/DDBJ whole genome shotgun (WGS) entry which is preliminary data.</text>
</comment>
<sequence>MENSSVLEVDTDPLMPQIRSPIVQYGSSTLDTIEEELEVLSDKSSKWYSRPSVVFIYVTYFCSMVSQMTFAVQEAIYFEKACNTNMINGSCSAIDNQMLVSNYNQVSNVIFQITAVIGMSRLGKLSDTYGRKPMVVLIFLVYTVASVFTVLVLSKSDKFKFKTLILLGIIKNSFGGPGGLLSVGHAYIADITPKERLPTSLSFAMAMNNIGALLGTFVSKVLIEIGKTAGLSTSHVNYLPFFGQIIVLGLSLIFSFFIVESKNSFVPRDSGSSLNFEFSLSSISNVFSPLKVLGLPDSMIPEERKHEGSRMRFQTRILVVALALSSITAAALPIVFLQYAIYKFRWDASELSNVIMILSFSSVIALSTILPWMSSVFLPKKLKYEFDKHNLDKIDFFMLLFGSSVDMLSCVGLALANNQLQVNLLLVLFGLDGGFLTTINSAITKFFPENKIGEAYVAINMLSVIVTCVGPVLFLEMFKCGLKHGLANIPFLIMGLIQCGVFGFLFIVKTFVTQRSAIHLDYE</sequence>
<reference evidence="1" key="1">
    <citation type="submission" date="2022-06" db="EMBL/GenBank/DDBJ databases">
        <authorList>
            <person name="Legras J.-L."/>
            <person name="Devillers H."/>
            <person name="Grondin C."/>
        </authorList>
    </citation>
    <scope>NUCLEOTIDE SEQUENCE</scope>
    <source>
        <strain evidence="1">CLIB 1444</strain>
    </source>
</reference>
<evidence type="ECO:0000313" key="2">
    <source>
        <dbReference type="Proteomes" id="UP001152531"/>
    </source>
</evidence>
<dbReference type="Proteomes" id="UP001152531">
    <property type="component" value="Unassembled WGS sequence"/>
</dbReference>
<keyword evidence="2" id="KW-1185">Reference proteome</keyword>
<dbReference type="EMBL" id="CALSDN010000005">
    <property type="protein sequence ID" value="CAH6721269.1"/>
    <property type="molecule type" value="Genomic_DNA"/>
</dbReference>
<organism evidence="1 2">
    <name type="scientific">[Candida] jaroonii</name>
    <dbReference type="NCBI Taxonomy" id="467808"/>
    <lineage>
        <taxon>Eukaryota</taxon>
        <taxon>Fungi</taxon>
        <taxon>Dikarya</taxon>
        <taxon>Ascomycota</taxon>
        <taxon>Saccharomycotina</taxon>
        <taxon>Pichiomycetes</taxon>
        <taxon>Debaryomycetaceae</taxon>
        <taxon>Yamadazyma</taxon>
    </lineage>
</organism>